<dbReference type="AlphaFoldDB" id="A0A4Y2DZW9"/>
<accession>A0A4Y2DZW9</accession>
<comment type="caution">
    <text evidence="2">The sequence shown here is derived from an EMBL/GenBank/DDBJ whole genome shotgun (WGS) entry which is preliminary data.</text>
</comment>
<protein>
    <recommendedName>
        <fullName evidence="4">DDE-1 domain-containing protein</fullName>
    </recommendedName>
</protein>
<gene>
    <name evidence="2" type="ORF">AVEN_221508_1</name>
</gene>
<organism evidence="2 3">
    <name type="scientific">Araneus ventricosus</name>
    <name type="common">Orbweaver spider</name>
    <name type="synonym">Epeira ventricosa</name>
    <dbReference type="NCBI Taxonomy" id="182803"/>
    <lineage>
        <taxon>Eukaryota</taxon>
        <taxon>Metazoa</taxon>
        <taxon>Ecdysozoa</taxon>
        <taxon>Arthropoda</taxon>
        <taxon>Chelicerata</taxon>
        <taxon>Arachnida</taxon>
        <taxon>Araneae</taxon>
        <taxon>Araneomorphae</taxon>
        <taxon>Entelegynae</taxon>
        <taxon>Araneoidea</taxon>
        <taxon>Araneidae</taxon>
        <taxon>Araneus</taxon>
    </lineage>
</organism>
<proteinExistence type="predicted"/>
<evidence type="ECO:0000256" key="1">
    <source>
        <dbReference type="SAM" id="MobiDB-lite"/>
    </source>
</evidence>
<evidence type="ECO:0000313" key="3">
    <source>
        <dbReference type="Proteomes" id="UP000499080"/>
    </source>
</evidence>
<evidence type="ECO:0008006" key="4">
    <source>
        <dbReference type="Google" id="ProtNLM"/>
    </source>
</evidence>
<feature type="region of interest" description="Disordered" evidence="1">
    <location>
        <begin position="1"/>
        <end position="23"/>
    </location>
</feature>
<sequence>MIIRQQAKYTKIESENNNRSHSIESHDVTFALPRQPMELPAAFRRSVAGASSSQGIYSVDETGVTTVQNPRKTTAMNGTKQVGAVTTVERGSLVTMSLALSANAIQFLLFSPRKIFKRHFLSNVPQGSSDSSNKSRWMTEQDFHSFMRQFIKHARLTRETCPTYSGQSSVSFQLTNIGRGQSQRSDSFVFPNYILLKNEIQIMILMITHQNNLRN</sequence>
<evidence type="ECO:0000313" key="2">
    <source>
        <dbReference type="EMBL" id="GBM22443.1"/>
    </source>
</evidence>
<keyword evidence="3" id="KW-1185">Reference proteome</keyword>
<dbReference type="EMBL" id="BGPR01000480">
    <property type="protein sequence ID" value="GBM22443.1"/>
    <property type="molecule type" value="Genomic_DNA"/>
</dbReference>
<feature type="compositionally biased region" description="Basic and acidic residues" evidence="1">
    <location>
        <begin position="10"/>
        <end position="23"/>
    </location>
</feature>
<reference evidence="2 3" key="1">
    <citation type="journal article" date="2019" name="Sci. Rep.">
        <title>Orb-weaving spider Araneus ventricosus genome elucidates the spidroin gene catalogue.</title>
        <authorList>
            <person name="Kono N."/>
            <person name="Nakamura H."/>
            <person name="Ohtoshi R."/>
            <person name="Moran D.A.P."/>
            <person name="Shinohara A."/>
            <person name="Yoshida Y."/>
            <person name="Fujiwara M."/>
            <person name="Mori M."/>
            <person name="Tomita M."/>
            <person name="Arakawa K."/>
        </authorList>
    </citation>
    <scope>NUCLEOTIDE SEQUENCE [LARGE SCALE GENOMIC DNA]</scope>
</reference>
<name>A0A4Y2DZW9_ARAVE</name>
<dbReference type="Proteomes" id="UP000499080">
    <property type="component" value="Unassembled WGS sequence"/>
</dbReference>